<protein>
    <submittedName>
        <fullName evidence="2">Uncharacterized protein</fullName>
    </submittedName>
</protein>
<gene>
    <name evidence="2" type="ORF">CEUTPL_LOCUS7552</name>
</gene>
<keyword evidence="3" id="KW-1185">Reference proteome</keyword>
<organism evidence="2 3">
    <name type="scientific">Ceutorhynchus assimilis</name>
    <name type="common">cabbage seed weevil</name>
    <dbReference type="NCBI Taxonomy" id="467358"/>
    <lineage>
        <taxon>Eukaryota</taxon>
        <taxon>Metazoa</taxon>
        <taxon>Ecdysozoa</taxon>
        <taxon>Arthropoda</taxon>
        <taxon>Hexapoda</taxon>
        <taxon>Insecta</taxon>
        <taxon>Pterygota</taxon>
        <taxon>Neoptera</taxon>
        <taxon>Endopterygota</taxon>
        <taxon>Coleoptera</taxon>
        <taxon>Polyphaga</taxon>
        <taxon>Cucujiformia</taxon>
        <taxon>Curculionidae</taxon>
        <taxon>Ceutorhynchinae</taxon>
        <taxon>Ceutorhynchus</taxon>
    </lineage>
</organism>
<evidence type="ECO:0000313" key="3">
    <source>
        <dbReference type="Proteomes" id="UP001152799"/>
    </source>
</evidence>
<dbReference type="Proteomes" id="UP001152799">
    <property type="component" value="Chromosome 3"/>
</dbReference>
<dbReference type="AlphaFoldDB" id="A0A9N9MP05"/>
<feature type="region of interest" description="Disordered" evidence="1">
    <location>
        <begin position="76"/>
        <end position="96"/>
    </location>
</feature>
<name>A0A9N9MP05_9CUCU</name>
<dbReference type="EMBL" id="OU892279">
    <property type="protein sequence ID" value="CAG9766985.1"/>
    <property type="molecule type" value="Genomic_DNA"/>
</dbReference>
<feature type="compositionally biased region" description="Basic residues" evidence="1">
    <location>
        <begin position="76"/>
        <end position="85"/>
    </location>
</feature>
<dbReference type="OrthoDB" id="6611808at2759"/>
<accession>A0A9N9MP05</accession>
<proteinExistence type="predicted"/>
<reference evidence="2" key="1">
    <citation type="submission" date="2022-01" db="EMBL/GenBank/DDBJ databases">
        <authorList>
            <person name="King R."/>
        </authorList>
    </citation>
    <scope>NUCLEOTIDE SEQUENCE</scope>
</reference>
<evidence type="ECO:0000313" key="2">
    <source>
        <dbReference type="EMBL" id="CAG9766985.1"/>
    </source>
</evidence>
<evidence type="ECO:0000256" key="1">
    <source>
        <dbReference type="SAM" id="MobiDB-lite"/>
    </source>
</evidence>
<sequence length="203" mass="22626">MVFVCPTKEAAEAITKMSSQVQHALQHLDDKLKVPVKPCCIPCCVPMCDYPESESHHKELEPPKIMVCYKEHVSKKHKSNHKIKKQSSPSIRLKESKSRELRASILYTGCQCEKHDGLQDDCPRTGCHGSPECMTSPPTCGPSEFCDGKHLGKKIKGKNGKGHGGKNNEHEEDHHRDRYKCFAATLDTPIMIPCPPCPCPPCL</sequence>